<feature type="active site" description="Proton donor/acceptor" evidence="5">
    <location>
        <position position="149"/>
    </location>
</feature>
<sequence length="251" mass="29343">MSKLKIISWNANGIRTRIKNKDLNPIFEKEPDVILFQETKTDYEKMDKKFLDKIDYDYYYFLKGESTRTGGLATFTKEKPNIIKRFFKSSSDALGRASVLEYDNFTLIHIYAPLGSGNKAKLEEKLEYLYNFLYFAQKNSDKNLIIAGDFNIAHKEKDISNLDTKITFTDDEREILDKLESFGFVDAFRLFNDEGEQYTSWKNQEARKDNEGSRLDYFFVSKSLKDKVKSCNILNEINNSKHAPIELILDF</sequence>
<dbReference type="GO" id="GO:0003906">
    <property type="term" value="F:DNA-(apurinic or apyrimidinic site) endonuclease activity"/>
    <property type="evidence" value="ECO:0007669"/>
    <property type="project" value="TreeGrafter"/>
</dbReference>
<dbReference type="PANTHER" id="PTHR22748">
    <property type="entry name" value="AP ENDONUCLEASE"/>
    <property type="match status" value="1"/>
</dbReference>
<dbReference type="KEGG" id="mol:YLM1_0750"/>
<feature type="site" description="Interaction with DNA substrate" evidence="7">
    <location>
        <position position="242"/>
    </location>
</feature>
<reference evidence="9 10" key="1">
    <citation type="journal article" date="2016" name="Genome Announc.">
        <title>Draft Genome Sequence of the Rumen Methanogen Methanobrevibacter olleyae YLM1.</title>
        <authorList>
            <person name="Kelly W.J."/>
            <person name="Li D."/>
            <person name="Lambie S.C."/>
            <person name="Cox F."/>
            <person name="Attwood G.T."/>
            <person name="Altermann E."/>
            <person name="Leahy S.C."/>
        </authorList>
    </citation>
    <scope>NUCLEOTIDE SEQUENCE [LARGE SCALE GENOMIC DNA]</scope>
    <source>
        <strain evidence="9 10">YLM1</strain>
    </source>
</reference>
<evidence type="ECO:0000256" key="2">
    <source>
        <dbReference type="ARBA" id="ARBA00022723"/>
    </source>
</evidence>
<dbReference type="PANTHER" id="PTHR22748:SF6">
    <property type="entry name" value="DNA-(APURINIC OR APYRIMIDINIC SITE) ENDONUCLEASE"/>
    <property type="match status" value="1"/>
</dbReference>
<dbReference type="Proteomes" id="UP000066376">
    <property type="component" value="Chromosome"/>
</dbReference>
<dbReference type="InterPro" id="IPR004808">
    <property type="entry name" value="AP_endonuc_1"/>
</dbReference>
<evidence type="ECO:0000256" key="4">
    <source>
        <dbReference type="ARBA" id="ARBA00022842"/>
    </source>
</evidence>
<dbReference type="Gene3D" id="3.60.10.10">
    <property type="entry name" value="Endonuclease/exonuclease/phosphatase"/>
    <property type="match status" value="1"/>
</dbReference>
<gene>
    <name evidence="9" type="ORF">YLM1_0750</name>
</gene>
<feature type="binding site" evidence="6">
    <location>
        <position position="149"/>
    </location>
    <ligand>
        <name>Mg(2+)</name>
        <dbReference type="ChEBI" id="CHEBI:18420"/>
        <label>1</label>
    </ligand>
</feature>
<organism evidence="9 10">
    <name type="scientific">Methanobrevibacter olleyae</name>
    <dbReference type="NCBI Taxonomy" id="294671"/>
    <lineage>
        <taxon>Archaea</taxon>
        <taxon>Methanobacteriati</taxon>
        <taxon>Methanobacteriota</taxon>
        <taxon>Methanomada group</taxon>
        <taxon>Methanobacteria</taxon>
        <taxon>Methanobacteriales</taxon>
        <taxon>Methanobacteriaceae</taxon>
        <taxon>Methanobrevibacter</taxon>
    </lineage>
</organism>
<feature type="binding site" evidence="6">
    <location>
        <position position="151"/>
    </location>
    <ligand>
        <name>Mg(2+)</name>
        <dbReference type="ChEBI" id="CHEBI:18420"/>
        <label>1</label>
    </ligand>
</feature>
<dbReference type="PROSITE" id="PS51435">
    <property type="entry name" value="AP_NUCLEASE_F1_4"/>
    <property type="match status" value="1"/>
</dbReference>
<dbReference type="GO" id="GO:0008081">
    <property type="term" value="F:phosphoric diester hydrolase activity"/>
    <property type="evidence" value="ECO:0007669"/>
    <property type="project" value="TreeGrafter"/>
</dbReference>
<feature type="site" description="Important for catalytic activity" evidence="7">
    <location>
        <position position="216"/>
    </location>
</feature>
<accession>A0A126QZU0</accession>
<evidence type="ECO:0000256" key="6">
    <source>
        <dbReference type="PIRSR" id="PIRSR604808-2"/>
    </source>
</evidence>
<feature type="binding site" evidence="6">
    <location>
        <position position="242"/>
    </location>
    <ligand>
        <name>Mg(2+)</name>
        <dbReference type="ChEBI" id="CHEBI:18420"/>
        <label>1</label>
    </ligand>
</feature>
<feature type="active site" description="Proton acceptor" evidence="5">
    <location>
        <position position="242"/>
    </location>
</feature>
<dbReference type="SUPFAM" id="SSF56219">
    <property type="entry name" value="DNase I-like"/>
    <property type="match status" value="1"/>
</dbReference>
<dbReference type="InterPro" id="IPR005135">
    <property type="entry name" value="Endo/exonuclease/phosphatase"/>
</dbReference>
<proteinExistence type="inferred from homology"/>
<evidence type="ECO:0000259" key="8">
    <source>
        <dbReference type="Pfam" id="PF03372"/>
    </source>
</evidence>
<reference evidence="10" key="2">
    <citation type="submission" date="2016-02" db="EMBL/GenBank/DDBJ databases">
        <title>The draft genome sequence of the rumen methanogen Methanobrevibacter olleyae YLM1.</title>
        <authorList>
            <consortium name="New Zealand Agricultural Greenhouse Gas Research Centre/Pastoral Greenhouse Gas Research Consortium"/>
            <person name="Kelly W.J."/>
            <person name="Li D."/>
            <person name="Lambie S.C."/>
            <person name="Attwood G.T."/>
            <person name="Altermann E."/>
            <person name="Leahy S.C."/>
        </authorList>
    </citation>
    <scope>NUCLEOTIDE SEQUENCE [LARGE SCALE GENOMIC DNA]</scope>
    <source>
        <strain evidence="10">YLM1</strain>
    </source>
</reference>
<dbReference type="InterPro" id="IPR036691">
    <property type="entry name" value="Endo/exonu/phosph_ase_sf"/>
</dbReference>
<feature type="binding site" evidence="6">
    <location>
        <position position="38"/>
    </location>
    <ligand>
        <name>Mg(2+)</name>
        <dbReference type="ChEBI" id="CHEBI:18420"/>
        <label>1</label>
    </ligand>
</feature>
<dbReference type="RefSeq" id="WP_067146443.1">
    <property type="nucleotide sequence ID" value="NZ_CP014265.1"/>
</dbReference>
<dbReference type="NCBIfam" id="TIGR00633">
    <property type="entry name" value="xth"/>
    <property type="match status" value="1"/>
</dbReference>
<dbReference type="AlphaFoldDB" id="A0A126QZU0"/>
<dbReference type="GO" id="GO:0046872">
    <property type="term" value="F:metal ion binding"/>
    <property type="evidence" value="ECO:0007669"/>
    <property type="project" value="UniProtKB-KW"/>
</dbReference>
<dbReference type="GO" id="GO:0006284">
    <property type="term" value="P:base-excision repair"/>
    <property type="evidence" value="ECO:0007669"/>
    <property type="project" value="TreeGrafter"/>
</dbReference>
<keyword evidence="2 6" id="KW-0479">Metal-binding</keyword>
<keyword evidence="3" id="KW-0378">Hydrolase</keyword>
<evidence type="ECO:0000256" key="7">
    <source>
        <dbReference type="PIRSR" id="PIRSR604808-3"/>
    </source>
</evidence>
<comment type="similarity">
    <text evidence="1">Belongs to the DNA repair enzymes AP/ExoA family.</text>
</comment>
<keyword evidence="4 6" id="KW-0460">Magnesium</keyword>
<evidence type="ECO:0000256" key="1">
    <source>
        <dbReference type="ARBA" id="ARBA00007092"/>
    </source>
</evidence>
<feature type="site" description="Transition state stabilizer" evidence="7">
    <location>
        <position position="151"/>
    </location>
</feature>
<feature type="binding site" evidence="6">
    <location>
        <position position="10"/>
    </location>
    <ligand>
        <name>Mg(2+)</name>
        <dbReference type="ChEBI" id="CHEBI:18420"/>
        <label>1</label>
    </ligand>
</feature>
<dbReference type="GeneID" id="28489047"/>
<feature type="domain" description="Endonuclease/exonuclease/phosphatase" evidence="8">
    <location>
        <begin position="7"/>
        <end position="231"/>
    </location>
</feature>
<keyword evidence="6" id="KW-0464">Manganese</keyword>
<comment type="cofactor">
    <cofactor evidence="6">
        <name>Mg(2+)</name>
        <dbReference type="ChEBI" id="CHEBI:18420"/>
    </cofactor>
    <cofactor evidence="6">
        <name>Mn(2+)</name>
        <dbReference type="ChEBI" id="CHEBI:29035"/>
    </cofactor>
    <text evidence="6">Probably binds two magnesium or manganese ions per subunit.</text>
</comment>
<name>A0A126QZU0_METOL</name>
<feature type="active site" evidence="5">
    <location>
        <position position="111"/>
    </location>
</feature>
<evidence type="ECO:0000313" key="10">
    <source>
        <dbReference type="Proteomes" id="UP000066376"/>
    </source>
</evidence>
<dbReference type="GO" id="GO:0008311">
    <property type="term" value="F:double-stranded DNA 3'-5' DNA exonuclease activity"/>
    <property type="evidence" value="ECO:0007669"/>
    <property type="project" value="TreeGrafter"/>
</dbReference>
<evidence type="ECO:0000256" key="5">
    <source>
        <dbReference type="PIRSR" id="PIRSR604808-1"/>
    </source>
</evidence>
<keyword evidence="10" id="KW-1185">Reference proteome</keyword>
<evidence type="ECO:0000313" key="9">
    <source>
        <dbReference type="EMBL" id="AMK15307.1"/>
    </source>
</evidence>
<dbReference type="Pfam" id="PF03372">
    <property type="entry name" value="Exo_endo_phos"/>
    <property type="match status" value="1"/>
</dbReference>
<dbReference type="STRING" id="294671.YLM1_0750"/>
<dbReference type="PATRIC" id="fig|294671.3.peg.783"/>
<evidence type="ECO:0000256" key="3">
    <source>
        <dbReference type="ARBA" id="ARBA00022801"/>
    </source>
</evidence>
<dbReference type="EMBL" id="CP014265">
    <property type="protein sequence ID" value="AMK15307.1"/>
    <property type="molecule type" value="Genomic_DNA"/>
</dbReference>
<protein>
    <submittedName>
        <fullName evidence="9">Exodeoxyribonuclease III Xth</fullName>
    </submittedName>
</protein>
<dbReference type="NCBIfam" id="TIGR00195">
    <property type="entry name" value="exoDNase_III"/>
    <property type="match status" value="1"/>
</dbReference>